<organism evidence="2 3">
    <name type="scientific">Aphis glycines</name>
    <name type="common">Soybean aphid</name>
    <dbReference type="NCBI Taxonomy" id="307491"/>
    <lineage>
        <taxon>Eukaryota</taxon>
        <taxon>Metazoa</taxon>
        <taxon>Ecdysozoa</taxon>
        <taxon>Arthropoda</taxon>
        <taxon>Hexapoda</taxon>
        <taxon>Insecta</taxon>
        <taxon>Pterygota</taxon>
        <taxon>Neoptera</taxon>
        <taxon>Paraneoptera</taxon>
        <taxon>Hemiptera</taxon>
        <taxon>Sternorrhyncha</taxon>
        <taxon>Aphidomorpha</taxon>
        <taxon>Aphidoidea</taxon>
        <taxon>Aphididae</taxon>
        <taxon>Aphidini</taxon>
        <taxon>Aphis</taxon>
        <taxon>Aphis</taxon>
    </lineage>
</organism>
<feature type="transmembrane region" description="Helical" evidence="1">
    <location>
        <begin position="214"/>
        <end position="233"/>
    </location>
</feature>
<sequence>MDACREVAHLVKTTKCQYKSWGVASHTPLILNEYEIFTHQWLVYFKLNMFIKSKKIGTYTPPSPAPPLPDVMLVAPHSHQVDQTASVLGSLVPIVSSHFSSIIICLKRALFLVCILVMRQKTRCANATNYLLHSCELCQAITWCSCPQLTEKLIKLNCLTIIKCIYHIKTKFKYHIQLYSIYSYSITSNCLPNMWIYLSSISDLIFWSRESSHFCFNTTKMLSFYYFFLMFYGNPNHRQIYSYIKSNTTIIKNCKLTFNNSFPNFLSLTTLCFSSSDGSLVIILKLGFLIYFIKNGDSWYGLLLSFAVAVTIKKVGITLLFLFQVNQYLLANDPLFLHILLTFFLIVVGNNTCSFSIDISDSCIVVESFFSANSFLTLSSPISSCLDRRAIFNSSISFSLDLIVFLKALVSSSSLLICLARLLKIKLIFILTLPVPNINFSAYCMQELKSTLITLLISARYLSRTCVISISLFHIMRGNNKRDKTYLQETRMNLAYTLTNTVYVAELLVFPFFVILNQLLDYEL</sequence>
<dbReference type="Proteomes" id="UP000475862">
    <property type="component" value="Unassembled WGS sequence"/>
</dbReference>
<keyword evidence="1" id="KW-0472">Membrane</keyword>
<gene>
    <name evidence="2" type="ORF">AGLY_013319</name>
</gene>
<keyword evidence="1" id="KW-0812">Transmembrane</keyword>
<keyword evidence="1" id="KW-1133">Transmembrane helix</keyword>
<reference evidence="2 3" key="1">
    <citation type="submission" date="2019-08" db="EMBL/GenBank/DDBJ databases">
        <title>The genome of the soybean aphid Biotype 1, its phylome, world population structure and adaptation to the North American continent.</title>
        <authorList>
            <person name="Giordano R."/>
            <person name="Donthu R.K."/>
            <person name="Hernandez A.G."/>
            <person name="Wright C.L."/>
            <person name="Zimin A.V."/>
        </authorList>
    </citation>
    <scope>NUCLEOTIDE SEQUENCE [LARGE SCALE GENOMIC DNA]</scope>
    <source>
        <tissue evidence="2">Whole aphids</tissue>
    </source>
</reference>
<feature type="transmembrane region" description="Helical" evidence="1">
    <location>
        <begin position="427"/>
        <end position="446"/>
    </location>
</feature>
<evidence type="ECO:0000256" key="1">
    <source>
        <dbReference type="SAM" id="Phobius"/>
    </source>
</evidence>
<dbReference type="EMBL" id="VYZN01000054">
    <property type="protein sequence ID" value="KAE9526671.1"/>
    <property type="molecule type" value="Genomic_DNA"/>
</dbReference>
<feature type="transmembrane region" description="Helical" evidence="1">
    <location>
        <begin position="98"/>
        <end position="118"/>
    </location>
</feature>
<name>A0A6G0T5Z5_APHGL</name>
<accession>A0A6G0T5Z5</accession>
<keyword evidence="3" id="KW-1185">Reference proteome</keyword>
<feature type="transmembrane region" description="Helical" evidence="1">
    <location>
        <begin position="299"/>
        <end position="323"/>
    </location>
</feature>
<dbReference type="AlphaFoldDB" id="A0A6G0T5Z5"/>
<feature type="transmembrane region" description="Helical" evidence="1">
    <location>
        <begin position="335"/>
        <end position="357"/>
    </location>
</feature>
<feature type="transmembrane region" description="Helical" evidence="1">
    <location>
        <begin position="402"/>
        <end position="420"/>
    </location>
</feature>
<protein>
    <submittedName>
        <fullName evidence="2">Uncharacterized protein</fullName>
    </submittedName>
</protein>
<evidence type="ECO:0000313" key="3">
    <source>
        <dbReference type="Proteomes" id="UP000475862"/>
    </source>
</evidence>
<feature type="transmembrane region" description="Helical" evidence="1">
    <location>
        <begin position="265"/>
        <end position="292"/>
    </location>
</feature>
<feature type="transmembrane region" description="Helical" evidence="1">
    <location>
        <begin position="452"/>
        <end position="473"/>
    </location>
</feature>
<feature type="transmembrane region" description="Helical" evidence="1">
    <location>
        <begin position="494"/>
        <end position="516"/>
    </location>
</feature>
<proteinExistence type="predicted"/>
<comment type="caution">
    <text evidence="2">The sequence shown here is derived from an EMBL/GenBank/DDBJ whole genome shotgun (WGS) entry which is preliminary data.</text>
</comment>
<evidence type="ECO:0000313" key="2">
    <source>
        <dbReference type="EMBL" id="KAE9526671.1"/>
    </source>
</evidence>